<dbReference type="GO" id="GO:0005886">
    <property type="term" value="C:plasma membrane"/>
    <property type="evidence" value="ECO:0007669"/>
    <property type="project" value="UniProtKB-SubCell"/>
</dbReference>
<feature type="transmembrane region" description="Helical" evidence="6">
    <location>
        <begin position="134"/>
        <end position="155"/>
    </location>
</feature>
<keyword evidence="3 6" id="KW-0812">Transmembrane</keyword>
<feature type="transmembrane region" description="Helical" evidence="6">
    <location>
        <begin position="107"/>
        <end position="128"/>
    </location>
</feature>
<evidence type="ECO:0000256" key="2">
    <source>
        <dbReference type="ARBA" id="ARBA00022475"/>
    </source>
</evidence>
<accession>A0A5M6ZL72</accession>
<feature type="transmembrane region" description="Helical" evidence="6">
    <location>
        <begin position="167"/>
        <end position="190"/>
    </location>
</feature>
<dbReference type="InterPro" id="IPR050833">
    <property type="entry name" value="Poly_Biosynth_Transport"/>
</dbReference>
<feature type="transmembrane region" description="Helical" evidence="6">
    <location>
        <begin position="196"/>
        <end position="216"/>
    </location>
</feature>
<dbReference type="Pfam" id="PF13440">
    <property type="entry name" value="Polysacc_synt_3"/>
    <property type="match status" value="1"/>
</dbReference>
<name>A0A5M6ZL72_9PROT</name>
<reference evidence="7 8" key="1">
    <citation type="submission" date="2019-09" db="EMBL/GenBank/DDBJ databases">
        <authorList>
            <person name="Kevbrin V."/>
            <person name="Grouzdev D.S."/>
        </authorList>
    </citation>
    <scope>NUCLEOTIDE SEQUENCE [LARGE SCALE GENOMIC DNA]</scope>
    <source>
        <strain evidence="7 8">G-192</strain>
    </source>
</reference>
<dbReference type="Proteomes" id="UP000325122">
    <property type="component" value="Unassembled WGS sequence"/>
</dbReference>
<comment type="caution">
    <text evidence="7">The sequence shown here is derived from an EMBL/GenBank/DDBJ whole genome shotgun (WGS) entry which is preliminary data.</text>
</comment>
<dbReference type="PANTHER" id="PTHR30250">
    <property type="entry name" value="PST FAMILY PREDICTED COLANIC ACID TRANSPORTER"/>
    <property type="match status" value="1"/>
</dbReference>
<evidence type="ECO:0000256" key="4">
    <source>
        <dbReference type="ARBA" id="ARBA00022989"/>
    </source>
</evidence>
<keyword evidence="5 6" id="KW-0472">Membrane</keyword>
<feature type="transmembrane region" description="Helical" evidence="6">
    <location>
        <begin position="64"/>
        <end position="86"/>
    </location>
</feature>
<dbReference type="EMBL" id="VWOJ01000001">
    <property type="protein sequence ID" value="KAA5804705.1"/>
    <property type="molecule type" value="Genomic_DNA"/>
</dbReference>
<feature type="transmembrane region" description="Helical" evidence="6">
    <location>
        <begin position="31"/>
        <end position="52"/>
    </location>
</feature>
<feature type="transmembrane region" description="Helical" evidence="6">
    <location>
        <begin position="381"/>
        <end position="403"/>
    </location>
</feature>
<feature type="transmembrane region" description="Helical" evidence="6">
    <location>
        <begin position="313"/>
        <end position="332"/>
    </location>
</feature>
<gene>
    <name evidence="7" type="ORF">F1654_01500</name>
</gene>
<evidence type="ECO:0000256" key="5">
    <source>
        <dbReference type="ARBA" id="ARBA00023136"/>
    </source>
</evidence>
<dbReference type="AlphaFoldDB" id="A0A5M6ZL72"/>
<keyword evidence="2" id="KW-1003">Cell membrane</keyword>
<keyword evidence="8" id="KW-1185">Reference proteome</keyword>
<evidence type="ECO:0000256" key="3">
    <source>
        <dbReference type="ARBA" id="ARBA00022692"/>
    </source>
</evidence>
<comment type="subcellular location">
    <subcellularLocation>
        <location evidence="1">Cell membrane</location>
        <topology evidence="1">Multi-pass membrane protein</topology>
    </subcellularLocation>
</comment>
<feature type="transmembrane region" description="Helical" evidence="6">
    <location>
        <begin position="228"/>
        <end position="248"/>
    </location>
</feature>
<proteinExistence type="predicted"/>
<organism evidence="7 8">
    <name type="scientific">Alkalicaulis satelles</name>
    <dbReference type="NCBI Taxonomy" id="2609175"/>
    <lineage>
        <taxon>Bacteria</taxon>
        <taxon>Pseudomonadati</taxon>
        <taxon>Pseudomonadota</taxon>
        <taxon>Alphaproteobacteria</taxon>
        <taxon>Maricaulales</taxon>
        <taxon>Maricaulaceae</taxon>
        <taxon>Alkalicaulis</taxon>
    </lineage>
</organism>
<evidence type="ECO:0000313" key="7">
    <source>
        <dbReference type="EMBL" id="KAA5804705.1"/>
    </source>
</evidence>
<feature type="transmembrane region" description="Helical" evidence="6">
    <location>
        <begin position="344"/>
        <end position="369"/>
    </location>
</feature>
<sequence>MHALFQSCARPRPCTHGAQTTTGRAMLNRHLLAYLPVYAAQAVVGFGSVIVFTRLLTPDEYGRYMLLLAGAALIGTAVFTWLDAAVARHHARCEARGRMPGHLFTAWRIYGVLALVSVLLAGAVIALIPMDPALRTACAFALAYTVIRSGVTLAMETRRAARQAGRFSALETFTLAAGFGLGVVFAHAGLGAAGPFAGMALAGLIVLLIEAPIHLSRARRDRADAPRAIAYFAYGGPVAFSLIFEHLLSVGDRFLIAAFMGEAAVGAYSAGYALADRSLSIIFLWLGMTTGPLLVAALEHEGREAARAVARRTGALMGLLGFPAALGLILVAEPAAHWLIGAEIAGEAAGIIPFIALSGLMNGIMTFYFHEAYVLGRRPRAMAAVMTAAAGLNLALNLVLIPLMGLTGAALATVISYGAALSVCVIHGRSVFPLPIPSGDWLRAGAAALVMGAAILALPDLGSAPADLFARIAVGAIVYAIAALALDAAGCRSQLAAPILLRLTGARA</sequence>
<feature type="transmembrane region" description="Helical" evidence="6">
    <location>
        <begin position="441"/>
        <end position="462"/>
    </location>
</feature>
<feature type="transmembrane region" description="Helical" evidence="6">
    <location>
        <begin position="468"/>
        <end position="486"/>
    </location>
</feature>
<protein>
    <submittedName>
        <fullName evidence="7">Oligosaccharide flippase family protein</fullName>
    </submittedName>
</protein>
<keyword evidence="4 6" id="KW-1133">Transmembrane helix</keyword>
<feature type="transmembrane region" description="Helical" evidence="6">
    <location>
        <begin position="409"/>
        <end position="429"/>
    </location>
</feature>
<dbReference type="PANTHER" id="PTHR30250:SF31">
    <property type="entry name" value="INNER MEMBRANE PROTEIN YGHQ"/>
    <property type="match status" value="1"/>
</dbReference>
<evidence type="ECO:0000256" key="6">
    <source>
        <dbReference type="SAM" id="Phobius"/>
    </source>
</evidence>
<evidence type="ECO:0000256" key="1">
    <source>
        <dbReference type="ARBA" id="ARBA00004651"/>
    </source>
</evidence>
<evidence type="ECO:0000313" key="8">
    <source>
        <dbReference type="Proteomes" id="UP000325122"/>
    </source>
</evidence>